<keyword evidence="2" id="KW-0444">Lipid biosynthesis</keyword>
<proteinExistence type="predicted"/>
<evidence type="ECO:0000256" key="5">
    <source>
        <dbReference type="ARBA" id="ARBA00023098"/>
    </source>
</evidence>
<evidence type="ECO:0000313" key="11">
    <source>
        <dbReference type="EMBL" id="CDX02764.1"/>
    </source>
</evidence>
<dbReference type="GO" id="GO:0003700">
    <property type="term" value="F:DNA-binding transcription factor activity"/>
    <property type="evidence" value="ECO:0007669"/>
    <property type="project" value="InterPro"/>
</dbReference>
<dbReference type="InterPro" id="IPR017275">
    <property type="entry name" value="Transcription_factor_FapR"/>
</dbReference>
<keyword evidence="5" id="KW-0443">Lipid metabolism</keyword>
<dbReference type="CDD" id="cd03440">
    <property type="entry name" value="hot_dog"/>
    <property type="match status" value="1"/>
</dbReference>
<dbReference type="InterPro" id="IPR036390">
    <property type="entry name" value="WH_DNA-bd_sf"/>
</dbReference>
<organism evidence="11">
    <name type="scientific">Desulfitobacterium hafniense</name>
    <name type="common">Desulfitobacterium frappieri</name>
    <dbReference type="NCBI Taxonomy" id="49338"/>
    <lineage>
        <taxon>Bacteria</taxon>
        <taxon>Bacillati</taxon>
        <taxon>Bacillota</taxon>
        <taxon>Clostridia</taxon>
        <taxon>Eubacteriales</taxon>
        <taxon>Desulfitobacteriaceae</taxon>
        <taxon>Desulfitobacterium</taxon>
    </lineage>
</organism>
<evidence type="ECO:0000256" key="3">
    <source>
        <dbReference type="ARBA" id="ARBA00022832"/>
    </source>
</evidence>
<evidence type="ECO:0000256" key="8">
    <source>
        <dbReference type="ARBA" id="ARBA00023163"/>
    </source>
</evidence>
<keyword evidence="6" id="KW-0238">DNA-binding</keyword>
<dbReference type="NCBIfam" id="NF003359">
    <property type="entry name" value="PRK04424.1"/>
    <property type="match status" value="1"/>
</dbReference>
<evidence type="ECO:0000259" key="10">
    <source>
        <dbReference type="Pfam" id="PF08220"/>
    </source>
</evidence>
<dbReference type="GO" id="GO:0006633">
    <property type="term" value="P:fatty acid biosynthetic process"/>
    <property type="evidence" value="ECO:0007669"/>
    <property type="project" value="UniProtKB-KW"/>
</dbReference>
<dbReference type="InterPro" id="IPR001034">
    <property type="entry name" value="DeoR_HTH"/>
</dbReference>
<dbReference type="InterPro" id="IPR036388">
    <property type="entry name" value="WH-like_DNA-bd_sf"/>
</dbReference>
<dbReference type="GO" id="GO:0045892">
    <property type="term" value="P:negative regulation of DNA-templated transcription"/>
    <property type="evidence" value="ECO:0007669"/>
    <property type="project" value="InterPro"/>
</dbReference>
<dbReference type="PIRSF" id="PIRSF037733">
    <property type="entry name" value="Transcription_factor_FapR"/>
    <property type="match status" value="1"/>
</dbReference>
<dbReference type="RefSeq" id="WP_018307023.1">
    <property type="nucleotide sequence ID" value="NZ_LK996017.1"/>
</dbReference>
<keyword evidence="3" id="KW-0276">Fatty acid metabolism</keyword>
<reference evidence="11" key="1">
    <citation type="submission" date="2014-07" db="EMBL/GenBank/DDBJ databases">
        <authorList>
            <person name="Hornung V.Bastian."/>
        </authorList>
    </citation>
    <scope>NUCLEOTIDE SEQUENCE</scope>
    <source>
        <strain evidence="11">PCE-S</strain>
    </source>
</reference>
<dbReference type="GO" id="GO:0003677">
    <property type="term" value="F:DNA binding"/>
    <property type="evidence" value="ECO:0007669"/>
    <property type="project" value="UniProtKB-KW"/>
</dbReference>
<dbReference type="Pfam" id="PF03061">
    <property type="entry name" value="4HBT"/>
    <property type="match status" value="1"/>
</dbReference>
<keyword evidence="4" id="KW-0805">Transcription regulation</keyword>
<dbReference type="InterPro" id="IPR006683">
    <property type="entry name" value="Thioestr_dom"/>
</dbReference>
<protein>
    <submittedName>
        <fullName evidence="11">Transcription factor FapR</fullName>
    </submittedName>
</protein>
<evidence type="ECO:0000256" key="2">
    <source>
        <dbReference type="ARBA" id="ARBA00022516"/>
    </source>
</evidence>
<dbReference type="AlphaFoldDB" id="A0A098B1K8"/>
<dbReference type="Pfam" id="PF08220">
    <property type="entry name" value="HTH_DeoR"/>
    <property type="match status" value="1"/>
</dbReference>
<name>A0A098B1K8_DESHA</name>
<evidence type="ECO:0000256" key="7">
    <source>
        <dbReference type="ARBA" id="ARBA00023160"/>
    </source>
</evidence>
<feature type="domain" description="HTH deoR-type" evidence="10">
    <location>
        <begin position="9"/>
        <end position="51"/>
    </location>
</feature>
<keyword evidence="7" id="KW-0275">Fatty acid biosynthesis</keyword>
<evidence type="ECO:0000256" key="6">
    <source>
        <dbReference type="ARBA" id="ARBA00023125"/>
    </source>
</evidence>
<feature type="domain" description="Thioesterase" evidence="9">
    <location>
        <begin position="120"/>
        <end position="168"/>
    </location>
</feature>
<evidence type="ECO:0000256" key="1">
    <source>
        <dbReference type="ARBA" id="ARBA00022491"/>
    </source>
</evidence>
<dbReference type="GO" id="GO:0045717">
    <property type="term" value="P:negative regulation of fatty acid biosynthetic process"/>
    <property type="evidence" value="ECO:0007669"/>
    <property type="project" value="InterPro"/>
</dbReference>
<evidence type="ECO:0000256" key="4">
    <source>
        <dbReference type="ARBA" id="ARBA00023015"/>
    </source>
</evidence>
<dbReference type="Gene3D" id="3.10.129.10">
    <property type="entry name" value="Hotdog Thioesterase"/>
    <property type="match status" value="1"/>
</dbReference>
<dbReference type="PATRIC" id="fig|49338.4.peg.3092"/>
<evidence type="ECO:0000259" key="9">
    <source>
        <dbReference type="Pfam" id="PF03061"/>
    </source>
</evidence>
<dbReference type="Gene3D" id="1.10.10.10">
    <property type="entry name" value="Winged helix-like DNA-binding domain superfamily/Winged helix DNA-binding domain"/>
    <property type="match status" value="1"/>
</dbReference>
<sequence length="189" mass="21382">MTRHHKHERHQALREEIDKNPFSTDEELAKHFGVSVSTIRLDRTELNIPELRERTKAVAHEAYDTLKSLGEAELVGELRDLHIGESGSTLLKIEESMVLSKARVTRGHHLFAQANSLAIAMVDAEIVLTGSVDMKFLRPVRYGETVLAEGKVLRRKGNKYWVEITAHVNQDLVLNGTWVVFAVEKPLEV</sequence>
<dbReference type="SUPFAM" id="SSF54637">
    <property type="entry name" value="Thioesterase/thiol ester dehydrase-isomerase"/>
    <property type="match status" value="1"/>
</dbReference>
<dbReference type="EMBL" id="LK996017">
    <property type="protein sequence ID" value="CDX02764.1"/>
    <property type="molecule type" value="Genomic_DNA"/>
</dbReference>
<dbReference type="SUPFAM" id="SSF46785">
    <property type="entry name" value="Winged helix' DNA-binding domain"/>
    <property type="match status" value="1"/>
</dbReference>
<gene>
    <name evidence="11" type="ORF">DPCES_2877</name>
</gene>
<dbReference type="InterPro" id="IPR029069">
    <property type="entry name" value="HotDog_dom_sf"/>
</dbReference>
<accession>A0A098B1K8</accession>
<keyword evidence="1" id="KW-0678">Repressor</keyword>
<keyword evidence="8" id="KW-0804">Transcription</keyword>